<gene>
    <name evidence="1" type="ORF">CDAR_207441</name>
</gene>
<name>A0AAV4VHM9_9ARAC</name>
<organism evidence="1 2">
    <name type="scientific">Caerostris darwini</name>
    <dbReference type="NCBI Taxonomy" id="1538125"/>
    <lineage>
        <taxon>Eukaryota</taxon>
        <taxon>Metazoa</taxon>
        <taxon>Ecdysozoa</taxon>
        <taxon>Arthropoda</taxon>
        <taxon>Chelicerata</taxon>
        <taxon>Arachnida</taxon>
        <taxon>Araneae</taxon>
        <taxon>Araneomorphae</taxon>
        <taxon>Entelegynae</taxon>
        <taxon>Araneoidea</taxon>
        <taxon>Araneidae</taxon>
        <taxon>Caerostris</taxon>
    </lineage>
</organism>
<keyword evidence="2" id="KW-1185">Reference proteome</keyword>
<dbReference type="EMBL" id="BPLQ01013040">
    <property type="protein sequence ID" value="GIY69470.1"/>
    <property type="molecule type" value="Genomic_DNA"/>
</dbReference>
<dbReference type="Proteomes" id="UP001054837">
    <property type="component" value="Unassembled WGS sequence"/>
</dbReference>
<dbReference type="AlphaFoldDB" id="A0AAV4VHM9"/>
<evidence type="ECO:0000313" key="1">
    <source>
        <dbReference type="EMBL" id="GIY69470.1"/>
    </source>
</evidence>
<reference evidence="1 2" key="1">
    <citation type="submission" date="2021-06" db="EMBL/GenBank/DDBJ databases">
        <title>Caerostris darwini draft genome.</title>
        <authorList>
            <person name="Kono N."/>
            <person name="Arakawa K."/>
        </authorList>
    </citation>
    <scope>NUCLEOTIDE SEQUENCE [LARGE SCALE GENOMIC DNA]</scope>
</reference>
<comment type="caution">
    <text evidence="1">The sequence shown here is derived from an EMBL/GenBank/DDBJ whole genome shotgun (WGS) entry which is preliminary data.</text>
</comment>
<evidence type="ECO:0000313" key="2">
    <source>
        <dbReference type="Proteomes" id="UP001054837"/>
    </source>
</evidence>
<protein>
    <submittedName>
        <fullName evidence="1">Uncharacterized protein</fullName>
    </submittedName>
</protein>
<accession>A0AAV4VHM9</accession>
<proteinExistence type="predicted"/>
<sequence>MICSVPLQKFYTFVNASLTYYPSSPPKSDLGPTTRHVVYKAGDCSTGRLVDVLPTSIAASLAPTVSSAITDVISKGTFAILSPLYGLKDGFPRILSAQESDHDGCGALNSQYTAAPKLLWCSESAK</sequence>